<dbReference type="RefSeq" id="WP_006866826.1">
    <property type="nucleotide sequence ID" value="NZ_BAHE01000016.1"/>
</dbReference>
<evidence type="ECO:0000313" key="7">
    <source>
        <dbReference type="Proteomes" id="UP000035058"/>
    </source>
</evidence>
<evidence type="ECO:0000259" key="5">
    <source>
        <dbReference type="SMART" id="SM00903"/>
    </source>
</evidence>
<protein>
    <recommendedName>
        <fullName evidence="5">Flavin reductase like domain-containing protein</fullName>
    </recommendedName>
</protein>
<gene>
    <name evidence="6" type="ORF">GONAM_16_01250</name>
</gene>
<organism evidence="6 7">
    <name type="scientific">Gordonia namibiensis NBRC 108229</name>
    <dbReference type="NCBI Taxonomy" id="1208314"/>
    <lineage>
        <taxon>Bacteria</taxon>
        <taxon>Bacillati</taxon>
        <taxon>Actinomycetota</taxon>
        <taxon>Actinomycetes</taxon>
        <taxon>Mycobacteriales</taxon>
        <taxon>Gordoniaceae</taxon>
        <taxon>Gordonia</taxon>
    </lineage>
</organism>
<comment type="cofactor">
    <cofactor evidence="1">
        <name>FMN</name>
        <dbReference type="ChEBI" id="CHEBI:58210"/>
    </cofactor>
</comment>
<accession>K6XP51</accession>
<dbReference type="GO" id="GO:0010181">
    <property type="term" value="F:FMN binding"/>
    <property type="evidence" value="ECO:0007669"/>
    <property type="project" value="InterPro"/>
</dbReference>
<sequence length="216" mass="23163">MDSPTSELRDIELESLSDSEVYKLLSIAVQPRPIAWVSTVGTDGVDNLAPFSFFNVASRTPPTLMFSIGERIGHPGRAKDTLINIEATGEFVVNIPARDHARAVTVSHETVESDIDEFVLASVEKRDSTKVRPKAVANALVSLECTLLQTLPIGTDTVVFGSVVAATVRGDAVDERLYSDPDAGLWLARLAGPYYSAVVGGVHQDAEGSEPRGADR</sequence>
<reference evidence="6 7" key="1">
    <citation type="submission" date="2012-08" db="EMBL/GenBank/DDBJ databases">
        <title>Whole genome shotgun sequence of Gordonia namibiensis NBRC 108229.</title>
        <authorList>
            <person name="Isaki-Nakamura S."/>
            <person name="Hosoyama A."/>
            <person name="Tsuchikane K."/>
            <person name="Katsumata H."/>
            <person name="Baba S."/>
            <person name="Yamazaki S."/>
            <person name="Fujita N."/>
        </authorList>
    </citation>
    <scope>NUCLEOTIDE SEQUENCE [LARGE SCALE GENOMIC DNA]</scope>
    <source>
        <strain evidence="6 7">NBRC 108229</strain>
    </source>
</reference>
<comment type="caution">
    <text evidence="6">The sequence shown here is derived from an EMBL/GenBank/DDBJ whole genome shotgun (WGS) entry which is preliminary data.</text>
</comment>
<evidence type="ECO:0000256" key="3">
    <source>
        <dbReference type="ARBA" id="ARBA00022643"/>
    </source>
</evidence>
<evidence type="ECO:0000256" key="1">
    <source>
        <dbReference type="ARBA" id="ARBA00001917"/>
    </source>
</evidence>
<dbReference type="PANTHER" id="PTHR33798:SF5">
    <property type="entry name" value="FLAVIN REDUCTASE LIKE DOMAIN-CONTAINING PROTEIN"/>
    <property type="match status" value="1"/>
</dbReference>
<dbReference type="EMBL" id="BAHE01000016">
    <property type="protein sequence ID" value="GAC00625.1"/>
    <property type="molecule type" value="Genomic_DNA"/>
</dbReference>
<dbReference type="InterPro" id="IPR002563">
    <property type="entry name" value="Flavin_Rdtase-like_dom"/>
</dbReference>
<dbReference type="SUPFAM" id="SSF50475">
    <property type="entry name" value="FMN-binding split barrel"/>
    <property type="match status" value="1"/>
</dbReference>
<dbReference type="AlphaFoldDB" id="K6XP51"/>
<dbReference type="SMART" id="SM00903">
    <property type="entry name" value="Flavin_Reduct"/>
    <property type="match status" value="1"/>
</dbReference>
<dbReference type="Pfam" id="PF01613">
    <property type="entry name" value="Flavin_Reduct"/>
    <property type="match status" value="1"/>
</dbReference>
<keyword evidence="2" id="KW-0285">Flavoprotein</keyword>
<evidence type="ECO:0000313" key="6">
    <source>
        <dbReference type="EMBL" id="GAC00625.1"/>
    </source>
</evidence>
<feature type="domain" description="Flavin reductase like" evidence="5">
    <location>
        <begin position="28"/>
        <end position="180"/>
    </location>
</feature>
<proteinExistence type="inferred from homology"/>
<name>K6XP51_9ACTN</name>
<dbReference type="Gene3D" id="2.30.110.10">
    <property type="entry name" value="Electron Transport, Fmn-binding Protein, Chain A"/>
    <property type="match status" value="1"/>
</dbReference>
<dbReference type="PANTHER" id="PTHR33798">
    <property type="entry name" value="FLAVOPROTEIN OXYGENASE"/>
    <property type="match status" value="1"/>
</dbReference>
<dbReference type="InterPro" id="IPR012349">
    <property type="entry name" value="Split_barrel_FMN-bd"/>
</dbReference>
<keyword evidence="7" id="KW-1185">Reference proteome</keyword>
<dbReference type="GO" id="GO:0016646">
    <property type="term" value="F:oxidoreductase activity, acting on the CH-NH group of donors, NAD or NADP as acceptor"/>
    <property type="evidence" value="ECO:0007669"/>
    <property type="project" value="UniProtKB-ARBA"/>
</dbReference>
<comment type="similarity">
    <text evidence="4">Belongs to the flavoredoxin family.</text>
</comment>
<keyword evidence="3" id="KW-0288">FMN</keyword>
<dbReference type="Proteomes" id="UP000035058">
    <property type="component" value="Unassembled WGS sequence"/>
</dbReference>
<evidence type="ECO:0000256" key="4">
    <source>
        <dbReference type="ARBA" id="ARBA00038054"/>
    </source>
</evidence>
<evidence type="ECO:0000256" key="2">
    <source>
        <dbReference type="ARBA" id="ARBA00022630"/>
    </source>
</evidence>